<keyword evidence="11" id="KW-0411">Iron-sulfur</keyword>
<sequence length="1073" mass="119079">MLMKRTSSVTRPLTGTKTRRLAAPVASIGTIDRRTFLKGSGMAVAGLAALGTFAPTRVRKAPAQEPAPTGAIEERKTVCPYCAVGCSIIAEVQNGVWIGQEPAFASPINMGTHCAKGAAAREVALGERRLKYPMKLEDGQWRRLSWSEAVEEVGDRLLAIREREGPEAVYWLGSAKFSNEQAYLMRKFAAFWGTNNVDHQARICHSTTVAGVANTFGYGAMTNSFNDIHNSKAIFLLGGNPAEAHPISMLHLLHAKEQGAHFIVVDPRYTRTAAHATEYVRIRPSTDIAFLWGVLWHILRNGWEDQDYIASRVYGFDEIRAEVENYPPDVVENITGVAPDQVERVARIMAENRPGTLVWCMGLTQSTKGHANTRAASIFQLALGNIGVSGGGTNIFRGHDNVQGATDLGLDSSTLPAYYGLSQGAWQHWARVWDVDYEWLKSRFTSQELMETTGMPVSRWFDGVLESVENLDQPTQLRGMVFWGHAVNSQTRQADAKRALEQLDTLLIIDPHPTLAAVLGERRDGVYLLPSSYTMEIAGSVTNSQRAVQWRERVIEPIFESKSDYEITYLLARKFGFADELFNQITVENDQPLPEDLLREINRGTWTIGYTGQSPERLKRHMEHQDKFDTTTCLGMSAPVEGEYYGLPWPCWGTPELGHPGTPLLYDASKAVSEGGLPFRARWGVEYEGDNLLAEGSAPPDSEISDGYPEITLAMLSKFGWNGEFRPQEALAMMAIAAESYEPSLLELSDEEAEDRLRQLLEEQDLRLSPEQRRSTAPGADGSSLQEQAITSYQTNRPPIAENPQKEESDDSQSGDTQQQTEDGFGEMEFGGGNDSEEEAPLNENPFTEALLRINWKTDLSGGIQRVAIAHGLAPFGNGKARAVAWNFPDPVPIHREPLYTTRRDLLPEYQTYEDRRDYRLPILYRTIQQRDFSQDFPLILTSGRLVEHEGGGDSTRSNKWLAEFQPRMFAEINPSDAAAAGIEAGAELWLHTPEGSRVRVPALITNRVGRGTVFMPFHYGGWFQGEDISGRYPAGTVPYVVGEAANNATTYGYDAVTLMQEAKATLCRIEPA</sequence>
<dbReference type="Gene3D" id="2.40.40.20">
    <property type="match status" value="1"/>
</dbReference>
<keyword evidence="5" id="KW-0004">4Fe-4S</keyword>
<dbReference type="SUPFAM" id="SSF53706">
    <property type="entry name" value="Formate dehydrogenase/DMSO reductase, domains 1-3"/>
    <property type="match status" value="1"/>
</dbReference>
<protein>
    <submittedName>
        <fullName evidence="14">Molybdopterin-dependent oxidoreductase</fullName>
    </submittedName>
</protein>
<dbReference type="PROSITE" id="PS00551">
    <property type="entry name" value="MOLYBDOPTERIN_PROK_1"/>
    <property type="match status" value="1"/>
</dbReference>
<evidence type="ECO:0000256" key="8">
    <source>
        <dbReference type="ARBA" id="ARBA00022729"/>
    </source>
</evidence>
<evidence type="ECO:0000313" key="14">
    <source>
        <dbReference type="EMBL" id="MDF2096829.1"/>
    </source>
</evidence>
<dbReference type="InterPro" id="IPR009010">
    <property type="entry name" value="Asp_de-COase-like_dom_sf"/>
</dbReference>
<evidence type="ECO:0000256" key="9">
    <source>
        <dbReference type="ARBA" id="ARBA00023002"/>
    </source>
</evidence>
<dbReference type="Proteomes" id="UP001215503">
    <property type="component" value="Unassembled WGS sequence"/>
</dbReference>
<evidence type="ECO:0000256" key="11">
    <source>
        <dbReference type="ARBA" id="ARBA00023014"/>
    </source>
</evidence>
<evidence type="ECO:0000259" key="13">
    <source>
        <dbReference type="PROSITE" id="PS51669"/>
    </source>
</evidence>
<reference evidence="14 15" key="1">
    <citation type="submission" date="2023-03" db="EMBL/GenBank/DDBJ databases">
        <title>Fodinicurvata sp. CAU 1616 isolated from sea sendiment.</title>
        <authorList>
            <person name="Kim W."/>
        </authorList>
    </citation>
    <scope>NUCLEOTIDE SEQUENCE [LARGE SCALE GENOMIC DNA]</scope>
    <source>
        <strain evidence="14 15">CAU 1616</strain>
    </source>
</reference>
<keyword evidence="9" id="KW-0560">Oxidoreductase</keyword>
<keyword evidence="6" id="KW-0500">Molybdenum</keyword>
<dbReference type="Gene3D" id="3.40.50.740">
    <property type="match status" value="1"/>
</dbReference>
<dbReference type="NCBIfam" id="TIGR01409">
    <property type="entry name" value="TAT_signal_seq"/>
    <property type="match status" value="1"/>
</dbReference>
<dbReference type="EMBL" id="JARHUD010000007">
    <property type="protein sequence ID" value="MDF2096829.1"/>
    <property type="molecule type" value="Genomic_DNA"/>
</dbReference>
<evidence type="ECO:0000256" key="10">
    <source>
        <dbReference type="ARBA" id="ARBA00023004"/>
    </source>
</evidence>
<dbReference type="InterPro" id="IPR006656">
    <property type="entry name" value="Mopterin_OxRdtase"/>
</dbReference>
<dbReference type="PANTHER" id="PTHR43598:SF1">
    <property type="entry name" value="FORMATE DEHYDROGENASE-O MAJOR SUBUNIT"/>
    <property type="match status" value="1"/>
</dbReference>
<comment type="caution">
    <text evidence="14">The sequence shown here is derived from an EMBL/GenBank/DDBJ whole genome shotgun (WGS) entry which is preliminary data.</text>
</comment>
<keyword evidence="8" id="KW-0732">Signal</keyword>
<dbReference type="InterPro" id="IPR006963">
    <property type="entry name" value="Mopterin_OxRdtase_4Fe-4S_dom"/>
</dbReference>
<comment type="cofactor">
    <cofactor evidence="1">
        <name>Mo-bis(molybdopterin guanine dinucleotide)</name>
        <dbReference type="ChEBI" id="CHEBI:60539"/>
    </cofactor>
</comment>
<feature type="region of interest" description="Disordered" evidence="12">
    <location>
        <begin position="762"/>
        <end position="841"/>
    </location>
</feature>
<evidence type="ECO:0000256" key="3">
    <source>
        <dbReference type="ARBA" id="ARBA00004196"/>
    </source>
</evidence>
<dbReference type="SUPFAM" id="SSF50692">
    <property type="entry name" value="ADC-like"/>
    <property type="match status" value="1"/>
</dbReference>
<dbReference type="RefSeq" id="WP_275823586.1">
    <property type="nucleotide sequence ID" value="NZ_JARHUD010000007.1"/>
</dbReference>
<dbReference type="PROSITE" id="PS51318">
    <property type="entry name" value="TAT"/>
    <property type="match status" value="1"/>
</dbReference>
<keyword evidence="15" id="KW-1185">Reference proteome</keyword>
<dbReference type="PROSITE" id="PS51669">
    <property type="entry name" value="4FE4S_MOW_BIS_MGD"/>
    <property type="match status" value="1"/>
</dbReference>
<dbReference type="Gene3D" id="2.20.25.90">
    <property type="entry name" value="ADC-like domains"/>
    <property type="match status" value="1"/>
</dbReference>
<proteinExistence type="inferred from homology"/>
<feature type="compositionally biased region" description="Low complexity" evidence="12">
    <location>
        <begin position="814"/>
        <end position="823"/>
    </location>
</feature>
<keyword evidence="10" id="KW-0408">Iron</keyword>
<name>A0ABT5YPD1_9PROT</name>
<dbReference type="Gene3D" id="3.40.228.10">
    <property type="entry name" value="Dimethylsulfoxide Reductase, domain 2"/>
    <property type="match status" value="1"/>
</dbReference>
<comment type="similarity">
    <text evidence="4">Belongs to the prokaryotic molybdopterin-containing oxidoreductase family.</text>
</comment>
<evidence type="ECO:0000256" key="1">
    <source>
        <dbReference type="ARBA" id="ARBA00001942"/>
    </source>
</evidence>
<evidence type="ECO:0000256" key="12">
    <source>
        <dbReference type="SAM" id="MobiDB-lite"/>
    </source>
</evidence>
<accession>A0ABT5YPD1</accession>
<dbReference type="InterPro" id="IPR019546">
    <property type="entry name" value="TAT_signal_bac_arc"/>
</dbReference>
<evidence type="ECO:0000256" key="2">
    <source>
        <dbReference type="ARBA" id="ARBA00001966"/>
    </source>
</evidence>
<gene>
    <name evidence="14" type="ORF">P2G67_12665</name>
</gene>
<evidence type="ECO:0000256" key="4">
    <source>
        <dbReference type="ARBA" id="ARBA00010312"/>
    </source>
</evidence>
<organism evidence="14 15">
    <name type="scientific">Aquibaculum arenosum</name>
    <dbReference type="NCBI Taxonomy" id="3032591"/>
    <lineage>
        <taxon>Bacteria</taxon>
        <taxon>Pseudomonadati</taxon>
        <taxon>Pseudomonadota</taxon>
        <taxon>Alphaproteobacteria</taxon>
        <taxon>Rhodospirillales</taxon>
        <taxon>Rhodovibrionaceae</taxon>
        <taxon>Aquibaculum</taxon>
    </lineage>
</organism>
<comment type="cofactor">
    <cofactor evidence="2">
        <name>[4Fe-4S] cluster</name>
        <dbReference type="ChEBI" id="CHEBI:49883"/>
    </cofactor>
</comment>
<comment type="subcellular location">
    <subcellularLocation>
        <location evidence="3">Cell envelope</location>
    </subcellularLocation>
</comment>
<evidence type="ECO:0000256" key="5">
    <source>
        <dbReference type="ARBA" id="ARBA00022485"/>
    </source>
</evidence>
<dbReference type="Pfam" id="PF01568">
    <property type="entry name" value="Molydop_binding"/>
    <property type="match status" value="1"/>
</dbReference>
<evidence type="ECO:0000256" key="7">
    <source>
        <dbReference type="ARBA" id="ARBA00022723"/>
    </source>
</evidence>
<evidence type="ECO:0000256" key="6">
    <source>
        <dbReference type="ARBA" id="ARBA00022505"/>
    </source>
</evidence>
<dbReference type="SMART" id="SM00926">
    <property type="entry name" value="Molybdop_Fe4S4"/>
    <property type="match status" value="1"/>
</dbReference>
<dbReference type="InterPro" id="IPR006657">
    <property type="entry name" value="MoPterin_dinucl-bd_dom"/>
</dbReference>
<dbReference type="InterPro" id="IPR027467">
    <property type="entry name" value="MopterinOxRdtase_cofactor_BS"/>
</dbReference>
<feature type="compositionally biased region" description="Polar residues" evidence="12">
    <location>
        <begin position="783"/>
        <end position="797"/>
    </location>
</feature>
<dbReference type="Pfam" id="PF04879">
    <property type="entry name" value="Molybdop_Fe4S4"/>
    <property type="match status" value="1"/>
</dbReference>
<dbReference type="Pfam" id="PF00384">
    <property type="entry name" value="Molybdopterin"/>
    <property type="match status" value="1"/>
</dbReference>
<keyword evidence="7" id="KW-0479">Metal-binding</keyword>
<evidence type="ECO:0000313" key="15">
    <source>
        <dbReference type="Proteomes" id="UP001215503"/>
    </source>
</evidence>
<dbReference type="InterPro" id="IPR006311">
    <property type="entry name" value="TAT_signal"/>
</dbReference>
<dbReference type="PANTHER" id="PTHR43598">
    <property type="entry name" value="TUNGSTEN-CONTAINING FORMYLMETHANOFURAN DEHYDROGENASE 2 SUBUNIT B"/>
    <property type="match status" value="1"/>
</dbReference>
<feature type="domain" description="4Fe-4S Mo/W bis-MGD-type" evidence="13">
    <location>
        <begin position="72"/>
        <end position="128"/>
    </location>
</feature>
<feature type="compositionally biased region" description="Basic and acidic residues" evidence="12">
    <location>
        <begin position="762"/>
        <end position="774"/>
    </location>
</feature>